<keyword evidence="4" id="KW-1185">Reference proteome</keyword>
<evidence type="ECO:0000313" key="3">
    <source>
        <dbReference type="EMBL" id="MFC0514605.1"/>
    </source>
</evidence>
<keyword evidence="2" id="KW-1133">Transmembrane helix</keyword>
<name>A0ABV6L573_9SPHI</name>
<evidence type="ECO:0000256" key="2">
    <source>
        <dbReference type="SAM" id="Phobius"/>
    </source>
</evidence>
<reference evidence="3 4" key="1">
    <citation type="submission" date="2024-09" db="EMBL/GenBank/DDBJ databases">
        <authorList>
            <person name="Sun Q."/>
            <person name="Mori K."/>
        </authorList>
    </citation>
    <scope>NUCLEOTIDE SEQUENCE [LARGE SCALE GENOMIC DNA]</scope>
    <source>
        <strain evidence="3 4">NCAIM B.02415</strain>
    </source>
</reference>
<protein>
    <submittedName>
        <fullName evidence="3">Uncharacterized protein</fullName>
    </submittedName>
</protein>
<feature type="region of interest" description="Disordered" evidence="1">
    <location>
        <begin position="132"/>
        <end position="155"/>
    </location>
</feature>
<accession>A0ABV6L573</accession>
<organism evidence="3 4">
    <name type="scientific">Mucilaginibacter angelicae</name>
    <dbReference type="NCBI Taxonomy" id="869718"/>
    <lineage>
        <taxon>Bacteria</taxon>
        <taxon>Pseudomonadati</taxon>
        <taxon>Bacteroidota</taxon>
        <taxon>Sphingobacteriia</taxon>
        <taxon>Sphingobacteriales</taxon>
        <taxon>Sphingobacteriaceae</taxon>
        <taxon>Mucilaginibacter</taxon>
    </lineage>
</organism>
<keyword evidence="2" id="KW-0472">Membrane</keyword>
<proteinExistence type="predicted"/>
<feature type="transmembrane region" description="Helical" evidence="2">
    <location>
        <begin position="164"/>
        <end position="181"/>
    </location>
</feature>
<dbReference type="EMBL" id="JBHLTS010000021">
    <property type="protein sequence ID" value="MFC0514605.1"/>
    <property type="molecule type" value="Genomic_DNA"/>
</dbReference>
<dbReference type="Proteomes" id="UP001589828">
    <property type="component" value="Unassembled WGS sequence"/>
</dbReference>
<gene>
    <name evidence="3" type="ORF">ACFFGT_10350</name>
</gene>
<comment type="caution">
    <text evidence="3">The sequence shown here is derived from an EMBL/GenBank/DDBJ whole genome shotgun (WGS) entry which is preliminary data.</text>
</comment>
<keyword evidence="2" id="KW-0812">Transmembrane</keyword>
<dbReference type="RefSeq" id="WP_377022449.1">
    <property type="nucleotide sequence ID" value="NZ_JBHLTS010000021.1"/>
</dbReference>
<sequence>MKKMKMSESEYKELVLADYDRQMAEHLLPSELLVPTPANIKAEIVKICEQGSTLSAGDEKILRSFVGERENAAAYRIAFQNGKADPFRQVVKLLVDRSVNTNVKYVNLMALLIGFPARPYHPSLKQIGPPMAGVMTDQPVEGPKTSQPLTEGDAQPGKGNSYKFLWLFASVIIVGMGWYLISKKTVIYNNGKEDCMIWSDDHYEPIECKDPSTAAPHYPIKHELVDHFKRITRPDTLTYQSVRKVWYSNYKGRMEFYTDSGPHPLDTNLRVLPMTLHIFEKYVLHIKN</sequence>
<evidence type="ECO:0000313" key="4">
    <source>
        <dbReference type="Proteomes" id="UP001589828"/>
    </source>
</evidence>
<evidence type="ECO:0000256" key="1">
    <source>
        <dbReference type="SAM" id="MobiDB-lite"/>
    </source>
</evidence>